<evidence type="ECO:0000313" key="1">
    <source>
        <dbReference type="EMBL" id="AEM68645.1"/>
    </source>
</evidence>
<dbReference type="KEGG" id="mpf:MPUT_0263"/>
<proteinExistence type="predicted"/>
<accession>A0A7U3ZSE5</accession>
<dbReference type="EMBL" id="CP003021">
    <property type="protein sequence ID" value="AEM68645.1"/>
    <property type="molecule type" value="Genomic_DNA"/>
</dbReference>
<dbReference type="Proteomes" id="UP000008907">
    <property type="component" value="Chromosome"/>
</dbReference>
<evidence type="ECO:0000313" key="2">
    <source>
        <dbReference type="Proteomes" id="UP000008907"/>
    </source>
</evidence>
<protein>
    <submittedName>
        <fullName evidence="1">Liporotein</fullName>
    </submittedName>
</protein>
<dbReference type="PROSITE" id="PS51257">
    <property type="entry name" value="PROKAR_LIPOPROTEIN"/>
    <property type="match status" value="1"/>
</dbReference>
<organism evidence="1 2">
    <name type="scientific">Mycoplasma putrefaciens (strain ATCC 15718 / NCTC 10155 / C30 KS-1 / KS-1)</name>
    <dbReference type="NCBI Taxonomy" id="743965"/>
    <lineage>
        <taxon>Bacteria</taxon>
        <taxon>Bacillati</taxon>
        <taxon>Mycoplasmatota</taxon>
        <taxon>Mollicutes</taxon>
        <taxon>Mycoplasmataceae</taxon>
        <taxon>Mycoplasma</taxon>
    </lineage>
</organism>
<gene>
    <name evidence="1" type="ordered locus">MPUT_0263</name>
</gene>
<dbReference type="AlphaFoldDB" id="A0A7U3ZSE5"/>
<name>A0A7U3ZSE5_MYCPK</name>
<reference evidence="1 2" key="1">
    <citation type="journal article" date="2011" name="J. Bacteriol.">
        <title>Genome Sequence of Mycoplasma putrefaciens Type Strain KS1.</title>
        <authorList>
            <person name="Calcutt M.J."/>
            <person name="Foecking M.F."/>
        </authorList>
    </citation>
    <scope>NUCLEOTIDE SEQUENCE [LARGE SCALE GENOMIC DNA]</scope>
    <source>
        <strain evidence="2">ATCC 15718 / NCTC 10155 / C30 KS-1 / KS-1</strain>
    </source>
</reference>
<dbReference type="RefSeq" id="WP_014035001.1">
    <property type="nucleotide sequence ID" value="NC_015946.1"/>
</dbReference>
<sequence length="918" mass="103161">MRKLLALLSACVFTTSGVITVVACGSEEKRTDSIFIAGNGDFKITSASLLDWHKSWHGFSNDSVKFINKIYNLIAVGILDSVANNKLQLPTSTIAQERGWDESLNNQIKNLLGNKNSNNTSTLYGLANDALKDLKENTHKNNFNDYKKDLEKRFPGVRNNIKDLENAFKSDYILNDSSNSAFVRLKNLLMFNSTVSNSLWRKGIQTVKLEMKTITSEFASAYNNMKTLDELAKKIEDNFKKVGDKNGLSWSDKSIISFTNLVNSVGGVGFGDRAEENNNDSEKISINYSSSKDVKNRVKMSSSHMNNKTGTEWIKEILKRITPSAINGSSAFLNWSPTREYDGPKKFTNYNNNVPNSWSEIVDYIPSLDSDGNLAKDLISGEFGSITDSQKYSLDRYFNSEKPVMVSDLIFTFANSKTKESIQKELSLKSLIPLSSSDSDLTTELIQRFQGIGSVLKEYVKSEPNKDHQIQTAGLTRFDTIFRGDIKHIKANLTNKKEEDFSKWTQWDSSNTYHKVNKTGSLLTISDTSFSDAAKYSIYDFLTNSENNSWVWSDGKKLEESSLTEYGLSSSEAKAILDALPDDTGSRNNELNKFIKEVIANLIELFKNINQRNDGSDAGQKKNKLFTILNKDEGIIAYIDGDGLHITKIDGYKLINSEIKKVNNENNIKEQTTILKTIESLYSSPQGKVLVPYLINSMISSTNSTNGQGQDNKKWNWSENDKQRASSVMNLGIDINKLNNNIKNEYERFLVNTSLIDSTRTTIFYNTNILNEVAKATETKSDSLAAQANWILNFFTKVFNKKNTKDLFLSIVSDESDNLDLIAGMLSQQSRREKVSGITSLFAKNQEWIQSIKENHKNQIKDPSINHNFVPNYGIDLSTVSNGGKSKFEMLLTSAVFNPNKTSDQINREMSESRGDSI</sequence>